<evidence type="ECO:0000256" key="1">
    <source>
        <dbReference type="ARBA" id="ARBA00004370"/>
    </source>
</evidence>
<name>A0A813P8C6_9BILA</name>
<feature type="transmembrane region" description="Helical" evidence="5">
    <location>
        <begin position="256"/>
        <end position="277"/>
    </location>
</feature>
<feature type="transmembrane region" description="Helical" evidence="5">
    <location>
        <begin position="6"/>
        <end position="33"/>
    </location>
</feature>
<comment type="subcellular location">
    <subcellularLocation>
        <location evidence="1">Membrane</location>
    </subcellularLocation>
</comment>
<organism evidence="7 11">
    <name type="scientific">Adineta steineri</name>
    <dbReference type="NCBI Taxonomy" id="433720"/>
    <lineage>
        <taxon>Eukaryota</taxon>
        <taxon>Metazoa</taxon>
        <taxon>Spiralia</taxon>
        <taxon>Gnathifera</taxon>
        <taxon>Rotifera</taxon>
        <taxon>Eurotatoria</taxon>
        <taxon>Bdelloidea</taxon>
        <taxon>Adinetida</taxon>
        <taxon>Adinetidae</taxon>
        <taxon>Adineta</taxon>
    </lineage>
</organism>
<feature type="transmembrane region" description="Helical" evidence="5">
    <location>
        <begin position="123"/>
        <end position="148"/>
    </location>
</feature>
<dbReference type="EMBL" id="CAJNOG010001351">
    <property type="protein sequence ID" value="CAF1435173.1"/>
    <property type="molecule type" value="Genomic_DNA"/>
</dbReference>
<dbReference type="InterPro" id="IPR017452">
    <property type="entry name" value="GPCR_Rhodpsn_7TM"/>
</dbReference>
<dbReference type="Proteomes" id="UP000663845">
    <property type="component" value="Unassembled WGS sequence"/>
</dbReference>
<dbReference type="OrthoDB" id="10004064at2759"/>
<evidence type="ECO:0000313" key="8">
    <source>
        <dbReference type="EMBL" id="CAF1435173.1"/>
    </source>
</evidence>
<dbReference type="GO" id="GO:0016020">
    <property type="term" value="C:membrane"/>
    <property type="evidence" value="ECO:0007669"/>
    <property type="project" value="UniProtKB-SubCell"/>
</dbReference>
<dbReference type="SUPFAM" id="SSF81321">
    <property type="entry name" value="Family A G protein-coupled receptor-like"/>
    <property type="match status" value="1"/>
</dbReference>
<dbReference type="Proteomes" id="UP000663891">
    <property type="component" value="Unassembled WGS sequence"/>
</dbReference>
<feature type="domain" description="G-protein coupled receptors family 1 profile" evidence="6">
    <location>
        <begin position="23"/>
        <end position="275"/>
    </location>
</feature>
<feature type="transmembrane region" description="Helical" evidence="5">
    <location>
        <begin position="77"/>
        <end position="102"/>
    </location>
</feature>
<accession>A0A813P8C6</accession>
<evidence type="ECO:0000256" key="2">
    <source>
        <dbReference type="ARBA" id="ARBA00022692"/>
    </source>
</evidence>
<dbReference type="EMBL" id="CAJOAY010000029">
    <property type="protein sequence ID" value="CAF3496497.1"/>
    <property type="molecule type" value="Genomic_DNA"/>
</dbReference>
<evidence type="ECO:0000313" key="7">
    <source>
        <dbReference type="EMBL" id="CAF0749055.1"/>
    </source>
</evidence>
<dbReference type="Proteomes" id="UP000663844">
    <property type="component" value="Unassembled WGS sequence"/>
</dbReference>
<keyword evidence="2 5" id="KW-0812">Transmembrane</keyword>
<dbReference type="EMBL" id="CAJNON010000005">
    <property type="protein sequence ID" value="CAF0749055.1"/>
    <property type="molecule type" value="Genomic_DNA"/>
</dbReference>
<keyword evidence="4 5" id="KW-0472">Membrane</keyword>
<protein>
    <recommendedName>
        <fullName evidence="6">G-protein coupled receptors family 1 profile domain-containing protein</fullName>
    </recommendedName>
</protein>
<keyword evidence="3 5" id="KW-1133">Transmembrane helix</keyword>
<comment type="caution">
    <text evidence="7">The sequence shown here is derived from an EMBL/GenBank/DDBJ whole genome shotgun (WGS) entry which is preliminary data.</text>
</comment>
<evidence type="ECO:0000313" key="10">
    <source>
        <dbReference type="EMBL" id="CAF3604612.1"/>
    </source>
</evidence>
<feature type="transmembrane region" description="Helical" evidence="5">
    <location>
        <begin position="183"/>
        <end position="202"/>
    </location>
</feature>
<sequence length="323" mass="37422">MLVISNVIYFWLFLIFVIPSILCSIFSLYYFLVDRTLCKALNNHVVIIILFLSLIFDITDVIWLLEYFRTGVSPISTYAFCLVWVYMDFALFATVMILVAWASIERHILIFHKNLVATRKKRLIFHYLPLAIFTVYPLVYYFVMFFILPCEVPLDYSQSRCGLAYCAFSSASNGVWNGIANNMVPIFVIVIFSIALIGRVWYTKYRVGQRFQWKNYRKLTIQLLSITSIFFVFVFPAMLLYTAYSAGLSSNFAADYYIVSLFLTNFGAFLVPVVCTISSSELRTKFLDIIRICCRQRLPVAPQTLPLSRLRGDRTVRTTQPVQ</sequence>
<dbReference type="PROSITE" id="PS50262">
    <property type="entry name" value="G_PROTEIN_RECEP_F1_2"/>
    <property type="match status" value="1"/>
</dbReference>
<dbReference type="EMBL" id="CAJOAZ010000289">
    <property type="protein sequence ID" value="CAF3604612.1"/>
    <property type="molecule type" value="Genomic_DNA"/>
</dbReference>
<evidence type="ECO:0000313" key="11">
    <source>
        <dbReference type="Proteomes" id="UP000663891"/>
    </source>
</evidence>
<evidence type="ECO:0000256" key="4">
    <source>
        <dbReference type="ARBA" id="ARBA00023136"/>
    </source>
</evidence>
<reference evidence="7" key="1">
    <citation type="submission" date="2021-02" db="EMBL/GenBank/DDBJ databases">
        <authorList>
            <person name="Nowell W R."/>
        </authorList>
    </citation>
    <scope>NUCLEOTIDE SEQUENCE</scope>
</reference>
<feature type="transmembrane region" description="Helical" evidence="5">
    <location>
        <begin position="45"/>
        <end position="65"/>
    </location>
</feature>
<evidence type="ECO:0000256" key="5">
    <source>
        <dbReference type="SAM" id="Phobius"/>
    </source>
</evidence>
<proteinExistence type="predicted"/>
<evidence type="ECO:0000259" key="6">
    <source>
        <dbReference type="PROSITE" id="PS50262"/>
    </source>
</evidence>
<gene>
    <name evidence="8" type="ORF">JYZ213_LOCUS39802</name>
    <name evidence="9" type="ORF">OKA104_LOCUS1242</name>
    <name evidence="10" type="ORF">OXD698_LOCUS6600</name>
    <name evidence="7" type="ORF">VCS650_LOCUS1126</name>
</gene>
<dbReference type="Proteomes" id="UP000663881">
    <property type="component" value="Unassembled WGS sequence"/>
</dbReference>
<evidence type="ECO:0000256" key="3">
    <source>
        <dbReference type="ARBA" id="ARBA00022989"/>
    </source>
</evidence>
<dbReference type="Gene3D" id="1.20.1070.10">
    <property type="entry name" value="Rhodopsin 7-helix transmembrane proteins"/>
    <property type="match status" value="1"/>
</dbReference>
<evidence type="ECO:0000313" key="9">
    <source>
        <dbReference type="EMBL" id="CAF3496497.1"/>
    </source>
</evidence>
<feature type="transmembrane region" description="Helical" evidence="5">
    <location>
        <begin position="223"/>
        <end position="244"/>
    </location>
</feature>
<dbReference type="AlphaFoldDB" id="A0A813P8C6"/>